<comment type="caution">
    <text evidence="2">The sequence shown here is derived from an EMBL/GenBank/DDBJ whole genome shotgun (WGS) entry which is preliminary data.</text>
</comment>
<sequence>MDDKLQPFKSKPRLACKGDDGMGQQKSMLFLISLCIVIMLSACADFTGSASKQPTKLFAPAGKGYIVQKGGNHLLVTAYIDRAEGVGIDAYSVTVGEKTVLQNSKGQSISLAELEVGSQAEVWITGPVRESYPAQADAAKIVLSEDPQSASATGVGRAAAVLAALQSKEMQTPTVANAIKSATLDAEHGFWSLELVRQEHIGQPIAFRIDARTGGIILVPVAQNDAFRLFSPKPGTEIGSTLIVEGEARVFEASFSWSLEDGHNILAEGHEMAAGGAPAWGRFSFTINVPPASQPNVTLLLFVHSAKDGSVQQQLVVPLKVAGDRAR</sequence>
<dbReference type="InterPro" id="IPR018911">
    <property type="entry name" value="Gmad2_Ig-like_dom"/>
</dbReference>
<keyword evidence="3" id="KW-1185">Reference proteome</keyword>
<dbReference type="Proteomes" id="UP000282311">
    <property type="component" value="Unassembled WGS sequence"/>
</dbReference>
<dbReference type="Pfam" id="PF11518">
    <property type="entry name" value="DUF3221"/>
    <property type="match status" value="1"/>
</dbReference>
<evidence type="ECO:0000259" key="1">
    <source>
        <dbReference type="Pfam" id="PF10648"/>
    </source>
</evidence>
<gene>
    <name evidence="2" type="ORF">D7M11_05010</name>
</gene>
<reference evidence="2 3" key="1">
    <citation type="journal article" date="2007" name="Int. J. Syst. Evol. Microbiol.">
        <title>Paenibacillus ginsengarvi sp. nov., isolated from soil from ginseng cultivation.</title>
        <authorList>
            <person name="Yoon M.H."/>
            <person name="Ten L.N."/>
            <person name="Im W.T."/>
        </authorList>
    </citation>
    <scope>NUCLEOTIDE SEQUENCE [LARGE SCALE GENOMIC DNA]</scope>
    <source>
        <strain evidence="2 3">KCTC 13059</strain>
    </source>
</reference>
<dbReference type="InterPro" id="IPR021598">
    <property type="entry name" value="DUF3221"/>
</dbReference>
<dbReference type="AlphaFoldDB" id="A0A3B0CQZ2"/>
<organism evidence="2 3">
    <name type="scientific">Paenibacillus ginsengarvi</name>
    <dbReference type="NCBI Taxonomy" id="400777"/>
    <lineage>
        <taxon>Bacteria</taxon>
        <taxon>Bacillati</taxon>
        <taxon>Bacillota</taxon>
        <taxon>Bacilli</taxon>
        <taxon>Bacillales</taxon>
        <taxon>Paenibacillaceae</taxon>
        <taxon>Paenibacillus</taxon>
    </lineage>
</organism>
<accession>A0A3B0CQZ2</accession>
<protein>
    <submittedName>
        <fullName evidence="2">DUF3221 domain-containing protein</fullName>
    </submittedName>
</protein>
<proteinExistence type="predicted"/>
<evidence type="ECO:0000313" key="2">
    <source>
        <dbReference type="EMBL" id="RKN86374.1"/>
    </source>
</evidence>
<dbReference type="EMBL" id="RBAH01000002">
    <property type="protein sequence ID" value="RKN86374.1"/>
    <property type="molecule type" value="Genomic_DNA"/>
</dbReference>
<evidence type="ECO:0000313" key="3">
    <source>
        <dbReference type="Proteomes" id="UP000282311"/>
    </source>
</evidence>
<dbReference type="Pfam" id="PF10648">
    <property type="entry name" value="Gmad2"/>
    <property type="match status" value="1"/>
</dbReference>
<feature type="domain" description="Bacterial spore germination immunoglobulin-like" evidence="1">
    <location>
        <begin position="229"/>
        <end position="310"/>
    </location>
</feature>
<name>A0A3B0CQZ2_9BACL</name>